<evidence type="ECO:0000313" key="2">
    <source>
        <dbReference type="EMBL" id="KCW79262.1"/>
    </source>
</evidence>
<dbReference type="AlphaFoldDB" id="A0A059CLK2"/>
<feature type="compositionally biased region" description="Polar residues" evidence="1">
    <location>
        <begin position="40"/>
        <end position="53"/>
    </location>
</feature>
<proteinExistence type="predicted"/>
<evidence type="ECO:0000256" key="1">
    <source>
        <dbReference type="SAM" id="MobiDB-lite"/>
    </source>
</evidence>
<organism evidence="2">
    <name type="scientific">Eucalyptus grandis</name>
    <name type="common">Flooded gum</name>
    <dbReference type="NCBI Taxonomy" id="71139"/>
    <lineage>
        <taxon>Eukaryota</taxon>
        <taxon>Viridiplantae</taxon>
        <taxon>Streptophyta</taxon>
        <taxon>Embryophyta</taxon>
        <taxon>Tracheophyta</taxon>
        <taxon>Spermatophyta</taxon>
        <taxon>Magnoliopsida</taxon>
        <taxon>eudicotyledons</taxon>
        <taxon>Gunneridae</taxon>
        <taxon>Pentapetalae</taxon>
        <taxon>rosids</taxon>
        <taxon>malvids</taxon>
        <taxon>Myrtales</taxon>
        <taxon>Myrtaceae</taxon>
        <taxon>Myrtoideae</taxon>
        <taxon>Eucalypteae</taxon>
        <taxon>Eucalyptus</taxon>
    </lineage>
</organism>
<dbReference type="EMBL" id="KK198755">
    <property type="protein sequence ID" value="KCW79262.1"/>
    <property type="molecule type" value="Genomic_DNA"/>
</dbReference>
<protein>
    <submittedName>
        <fullName evidence="2">Uncharacterized protein</fullName>
    </submittedName>
</protein>
<accession>A0A059CLK2</accession>
<gene>
    <name evidence="2" type="ORF">EUGRSUZ_C00677</name>
</gene>
<dbReference type="Gramene" id="KCW79262">
    <property type="protein sequence ID" value="KCW79262"/>
    <property type="gene ID" value="EUGRSUZ_C00677"/>
</dbReference>
<reference evidence="2" key="1">
    <citation type="submission" date="2013-07" db="EMBL/GenBank/DDBJ databases">
        <title>The genome of Eucalyptus grandis.</title>
        <authorList>
            <person name="Schmutz J."/>
            <person name="Hayes R."/>
            <person name="Myburg A."/>
            <person name="Tuskan G."/>
            <person name="Grattapaglia D."/>
            <person name="Rokhsar D.S."/>
        </authorList>
    </citation>
    <scope>NUCLEOTIDE SEQUENCE</scope>
    <source>
        <tissue evidence="2">Leaf extractions</tissue>
    </source>
</reference>
<dbReference type="InParanoid" id="A0A059CLK2"/>
<sequence>MASISNETLKLHFDCTEFTAHLKILKVGFGQNQAFPNHVTSPLSPISKRTQLTPYGPFQLSKETQLPLASNS</sequence>
<name>A0A059CLK2_EUCGR</name>
<feature type="region of interest" description="Disordered" evidence="1">
    <location>
        <begin position="40"/>
        <end position="72"/>
    </location>
</feature>
<feature type="compositionally biased region" description="Polar residues" evidence="1">
    <location>
        <begin position="61"/>
        <end position="72"/>
    </location>
</feature>